<name>A0A542CTJ6_AMYCI</name>
<dbReference type="GO" id="GO:0030638">
    <property type="term" value="P:polyketide metabolic process"/>
    <property type="evidence" value="ECO:0007669"/>
    <property type="project" value="InterPro"/>
</dbReference>
<dbReference type="EMBL" id="VFML01000002">
    <property type="protein sequence ID" value="TQI94156.1"/>
    <property type="molecule type" value="Genomic_DNA"/>
</dbReference>
<dbReference type="Pfam" id="PF07366">
    <property type="entry name" value="SnoaL"/>
    <property type="match status" value="1"/>
</dbReference>
<reference evidence="1 2" key="1">
    <citation type="submission" date="2019-06" db="EMBL/GenBank/DDBJ databases">
        <title>Sequencing the genomes of 1000 actinobacteria strains.</title>
        <authorList>
            <person name="Klenk H.-P."/>
        </authorList>
    </citation>
    <scope>NUCLEOTIDE SEQUENCE [LARGE SCALE GENOMIC DNA]</scope>
    <source>
        <strain evidence="1 2">DSM 45679</strain>
    </source>
</reference>
<dbReference type="Gene3D" id="3.10.450.50">
    <property type="match status" value="1"/>
</dbReference>
<dbReference type="InterPro" id="IPR009959">
    <property type="entry name" value="Cyclase_SnoaL-like"/>
</dbReference>
<dbReference type="Proteomes" id="UP000320876">
    <property type="component" value="Unassembled WGS sequence"/>
</dbReference>
<evidence type="ECO:0000313" key="1">
    <source>
        <dbReference type="EMBL" id="TQI94156.1"/>
    </source>
</evidence>
<dbReference type="RefSeq" id="WP_142003417.1">
    <property type="nucleotide sequence ID" value="NZ_VFML01000002.1"/>
</dbReference>
<comment type="caution">
    <text evidence="1">The sequence shown here is derived from an EMBL/GenBank/DDBJ whole genome shotgun (WGS) entry which is preliminary data.</text>
</comment>
<evidence type="ECO:0000313" key="2">
    <source>
        <dbReference type="Proteomes" id="UP000320876"/>
    </source>
</evidence>
<dbReference type="AlphaFoldDB" id="A0A542CTJ6"/>
<dbReference type="PANTHER" id="PTHR38436:SF1">
    <property type="entry name" value="ESTER CYCLASE"/>
    <property type="match status" value="1"/>
</dbReference>
<keyword evidence="2" id="KW-1185">Reference proteome</keyword>
<dbReference type="SUPFAM" id="SSF54427">
    <property type="entry name" value="NTF2-like"/>
    <property type="match status" value="1"/>
</dbReference>
<dbReference type="PANTHER" id="PTHR38436">
    <property type="entry name" value="POLYKETIDE CYCLASE SNOAL-LIKE DOMAIN"/>
    <property type="match status" value="1"/>
</dbReference>
<organism evidence="1 2">
    <name type="scientific">Amycolatopsis cihanbeyliensis</name>
    <dbReference type="NCBI Taxonomy" id="1128664"/>
    <lineage>
        <taxon>Bacteria</taxon>
        <taxon>Bacillati</taxon>
        <taxon>Actinomycetota</taxon>
        <taxon>Actinomycetes</taxon>
        <taxon>Pseudonocardiales</taxon>
        <taxon>Pseudonocardiaceae</taxon>
        <taxon>Amycolatopsis</taxon>
    </lineage>
</organism>
<sequence length="130" mass="14548">MSERANKDLVVRLIEQVWNAGKVELLPRLWAEETRADALALHQVLTDAFPDLRVDIEELVAGQDRVVARLRLHGTHRGEFLGAEPTQRPVTFTAIRIYRIAGGRIVEALADQDAMGLLQQLREAETAPDS</sequence>
<protein>
    <submittedName>
        <fullName evidence="1">SnoaL-like polyketide cyclase</fullName>
    </submittedName>
</protein>
<proteinExistence type="predicted"/>
<dbReference type="InterPro" id="IPR032710">
    <property type="entry name" value="NTF2-like_dom_sf"/>
</dbReference>
<dbReference type="OrthoDB" id="129343at2"/>
<accession>A0A542CTJ6</accession>
<gene>
    <name evidence="1" type="ORF">FB471_6314</name>
</gene>